<dbReference type="RefSeq" id="WP_317678187.1">
    <property type="nucleotide sequence ID" value="NZ_DAIRID010000009.1"/>
</dbReference>
<evidence type="ECO:0000313" key="1">
    <source>
        <dbReference type="EMBL" id="MDV7023148.1"/>
    </source>
</evidence>
<dbReference type="Proteomes" id="UP001187066">
    <property type="component" value="Unassembled WGS sequence"/>
</dbReference>
<evidence type="ECO:0000313" key="2">
    <source>
        <dbReference type="Proteomes" id="UP001187066"/>
    </source>
</evidence>
<organism evidence="1 2">
    <name type="scientific">Atlantibacter subterraneus</name>
    <dbReference type="NCBI Taxonomy" id="255519"/>
    <lineage>
        <taxon>Bacteria</taxon>
        <taxon>Pseudomonadati</taxon>
        <taxon>Pseudomonadota</taxon>
        <taxon>Gammaproteobacteria</taxon>
        <taxon>Enterobacterales</taxon>
        <taxon>Enterobacteriaceae</taxon>
        <taxon>Atlantibacter</taxon>
    </lineage>
</organism>
<accession>A0ABU4E212</accession>
<keyword evidence="2" id="KW-1185">Reference proteome</keyword>
<gene>
    <name evidence="1" type="ORF">R4P48_10720</name>
</gene>
<sequence>MRGSRWRDVSYNGKTYDLKHLHPFSFQMTLNGVAVNISVVFSNHCFTDKKGDGQPLFGDRYFCEARYQCSLNLPRLLQEHLVNGHVVPHFDKGSNEVYYYAAIHDYAVFFDLRPDRGSPGGLTLFVTSAYEVDQWGKDTMPRGKAVKFNYIGYLRLNGLTYLPLRKQKRR</sequence>
<name>A0ABU4E212_9ENTR</name>
<proteinExistence type="predicted"/>
<reference evidence="1 2" key="1">
    <citation type="submission" date="2023-10" db="EMBL/GenBank/DDBJ databases">
        <authorList>
            <person name="Dale J."/>
        </authorList>
    </citation>
    <scope>NUCLEOTIDE SEQUENCE [LARGE SCALE GENOMIC DNA]</scope>
    <source>
        <strain evidence="1 2">2023EL-00970</strain>
    </source>
</reference>
<comment type="caution">
    <text evidence="1">The sequence shown here is derived from an EMBL/GenBank/DDBJ whole genome shotgun (WGS) entry which is preliminary data.</text>
</comment>
<dbReference type="EMBL" id="JAWLOF010000006">
    <property type="protein sequence ID" value="MDV7023148.1"/>
    <property type="molecule type" value="Genomic_DNA"/>
</dbReference>
<protein>
    <submittedName>
        <fullName evidence="1">Uncharacterized protein</fullName>
    </submittedName>
</protein>